<dbReference type="Gene3D" id="3.90.79.20">
    <property type="match status" value="1"/>
</dbReference>
<keyword evidence="4" id="KW-0378">Hydrolase</keyword>
<dbReference type="WBParaSite" id="BXY_0783100.1">
    <property type="protein sequence ID" value="BXY_0783100.1"/>
    <property type="gene ID" value="BXY_0783100"/>
</dbReference>
<dbReference type="InterPro" id="IPR049734">
    <property type="entry name" value="NudC-like_C"/>
</dbReference>
<dbReference type="FunFam" id="3.90.79.10:FF:000074">
    <property type="entry name" value="Mutt/nudix family protein-like protein"/>
    <property type="match status" value="1"/>
</dbReference>
<feature type="domain" description="Nudix hydrolase" evidence="7">
    <location>
        <begin position="211"/>
        <end position="339"/>
    </location>
</feature>
<dbReference type="InterPro" id="IPR015797">
    <property type="entry name" value="NUDIX_hydrolase-like_dom_sf"/>
</dbReference>
<dbReference type="GO" id="GO:0016787">
    <property type="term" value="F:hydrolase activity"/>
    <property type="evidence" value="ECO:0007669"/>
    <property type="project" value="UniProtKB-KW"/>
</dbReference>
<dbReference type="AlphaFoldDB" id="A0A1I7S499"/>
<evidence type="ECO:0000256" key="4">
    <source>
        <dbReference type="ARBA" id="ARBA00022801"/>
    </source>
</evidence>
<dbReference type="PANTHER" id="PTHR11383:SF3">
    <property type="entry name" value="NAD(P)H PYROPHOSPHATASE NUDT13, MITOCHONDRIAL"/>
    <property type="match status" value="1"/>
</dbReference>
<evidence type="ECO:0000256" key="1">
    <source>
        <dbReference type="ARBA" id="ARBA00001946"/>
    </source>
</evidence>
<dbReference type="Proteomes" id="UP000095284">
    <property type="component" value="Unplaced"/>
</dbReference>
<dbReference type="Pfam" id="PF00293">
    <property type="entry name" value="NUDIX"/>
    <property type="match status" value="1"/>
</dbReference>
<organism evidence="8 9">
    <name type="scientific">Bursaphelenchus xylophilus</name>
    <name type="common">Pinewood nematode worm</name>
    <name type="synonym">Aphelenchoides xylophilus</name>
    <dbReference type="NCBI Taxonomy" id="6326"/>
    <lineage>
        <taxon>Eukaryota</taxon>
        <taxon>Metazoa</taxon>
        <taxon>Ecdysozoa</taxon>
        <taxon>Nematoda</taxon>
        <taxon>Chromadorea</taxon>
        <taxon>Rhabditida</taxon>
        <taxon>Tylenchina</taxon>
        <taxon>Tylenchomorpha</taxon>
        <taxon>Aphelenchoidea</taxon>
        <taxon>Aphelenchoididae</taxon>
        <taxon>Bursaphelenchus</taxon>
    </lineage>
</organism>
<reference evidence="9" key="1">
    <citation type="submission" date="2016-11" db="UniProtKB">
        <authorList>
            <consortium name="WormBaseParasite"/>
        </authorList>
    </citation>
    <scope>IDENTIFICATION</scope>
</reference>
<comment type="cofactor">
    <cofactor evidence="1">
        <name>Mg(2+)</name>
        <dbReference type="ChEBI" id="CHEBI:18420"/>
    </cofactor>
</comment>
<dbReference type="SUPFAM" id="SSF55811">
    <property type="entry name" value="Nudix"/>
    <property type="match status" value="1"/>
</dbReference>
<accession>A0A1I7S499</accession>
<evidence type="ECO:0000256" key="3">
    <source>
        <dbReference type="ARBA" id="ARBA00022723"/>
    </source>
</evidence>
<sequence>MSFILRQLTRTPSLIRQCSRRPGNSMYVRKTKMMDYWNQSEDALETEFSDSQAIVLIDKEALVKLDEEKKTLSIVKFETKELKEILNQYGLEIGILNSALLDCSVPDEVQRDFRPLFGCAVRTMKPPAESGIKAEVLKNDLAKSLGGQFMNLRMAMLTLEDELDRHNLAKFQAMTRWYHTYRRCPTCSTPLQLRPSKSAARCIRCDRFFYPTISPVAITLVEDYDQERVLLVRHKGSVSSVFTLVAGFSMAGESIQETAKREIAEEVGIEATDIRVVNDSQPWPMPFNSLMCGLRAKADASHELEICPDELEAAGWFGRDQVLEALDRVEKDPFLKIPLSKRLENPDTFTYLPPRGAIAHRIIKGWAHKK</sequence>
<evidence type="ECO:0000256" key="6">
    <source>
        <dbReference type="ARBA" id="ARBA00023027"/>
    </source>
</evidence>
<keyword evidence="6" id="KW-0520">NAD</keyword>
<evidence type="ECO:0000259" key="7">
    <source>
        <dbReference type="PROSITE" id="PS51462"/>
    </source>
</evidence>
<keyword evidence="3" id="KW-0479">Metal-binding</keyword>
<dbReference type="PROSITE" id="PS51462">
    <property type="entry name" value="NUDIX"/>
    <property type="match status" value="1"/>
</dbReference>
<dbReference type="InterPro" id="IPR000086">
    <property type="entry name" value="NUDIX_hydrolase_dom"/>
</dbReference>
<proteinExistence type="predicted"/>
<dbReference type="Gene3D" id="3.90.79.10">
    <property type="entry name" value="Nucleoside Triphosphate Pyrophosphohydrolase"/>
    <property type="match status" value="1"/>
</dbReference>
<evidence type="ECO:0000313" key="9">
    <source>
        <dbReference type="WBParaSite" id="BXY_0783100.1"/>
    </source>
</evidence>
<dbReference type="PROSITE" id="PS00893">
    <property type="entry name" value="NUDIX_BOX"/>
    <property type="match status" value="1"/>
</dbReference>
<name>A0A1I7S499_BURXY</name>
<dbReference type="CDD" id="cd03429">
    <property type="entry name" value="NUDIX_NADH_pyrophosphatase_Nudt13"/>
    <property type="match status" value="1"/>
</dbReference>
<dbReference type="EC" id="3.6.1.22" evidence="2"/>
<dbReference type="PANTHER" id="PTHR11383">
    <property type="entry name" value="NUCLEOSIDE DIPHOSPHATE-LINKED MOIETY X MOTIF 13"/>
    <property type="match status" value="1"/>
</dbReference>
<evidence type="ECO:0000313" key="8">
    <source>
        <dbReference type="Proteomes" id="UP000095284"/>
    </source>
</evidence>
<protein>
    <recommendedName>
        <fullName evidence="2">NAD(+) diphosphatase</fullName>
        <ecNumber evidence="2">3.6.1.22</ecNumber>
    </recommendedName>
</protein>
<dbReference type="GO" id="GO:0046872">
    <property type="term" value="F:metal ion binding"/>
    <property type="evidence" value="ECO:0007669"/>
    <property type="project" value="UniProtKB-KW"/>
</dbReference>
<keyword evidence="5" id="KW-0460">Magnesium</keyword>
<dbReference type="InterPro" id="IPR020084">
    <property type="entry name" value="NUDIX_hydrolase_CS"/>
</dbReference>
<dbReference type="eggNOG" id="KOG3084">
    <property type="taxonomic scope" value="Eukaryota"/>
</dbReference>
<evidence type="ECO:0000256" key="2">
    <source>
        <dbReference type="ARBA" id="ARBA00012381"/>
    </source>
</evidence>
<evidence type="ECO:0000256" key="5">
    <source>
        <dbReference type="ARBA" id="ARBA00022842"/>
    </source>
</evidence>